<dbReference type="Pfam" id="PF19656">
    <property type="entry name" value="DUF6159"/>
    <property type="match status" value="1"/>
</dbReference>
<feature type="transmembrane region" description="Helical" evidence="1">
    <location>
        <begin position="141"/>
        <end position="166"/>
    </location>
</feature>
<keyword evidence="1" id="KW-0472">Membrane</keyword>
<dbReference type="RefSeq" id="WP_212518295.1">
    <property type="nucleotide sequence ID" value="NZ_JAGSOH010000029.1"/>
</dbReference>
<keyword evidence="3" id="KW-1185">Reference proteome</keyword>
<accession>A0A941EAZ4</accession>
<feature type="transmembrane region" description="Helical" evidence="1">
    <location>
        <begin position="187"/>
        <end position="208"/>
    </location>
</feature>
<dbReference type="AlphaFoldDB" id="A0A941EAZ4"/>
<feature type="transmembrane region" description="Helical" evidence="1">
    <location>
        <begin position="109"/>
        <end position="129"/>
    </location>
</feature>
<dbReference type="Proteomes" id="UP000676325">
    <property type="component" value="Unassembled WGS sequence"/>
</dbReference>
<evidence type="ECO:0000256" key="1">
    <source>
        <dbReference type="SAM" id="Phobius"/>
    </source>
</evidence>
<feature type="transmembrane region" description="Helical" evidence="1">
    <location>
        <begin position="64"/>
        <end position="88"/>
    </location>
</feature>
<dbReference type="EMBL" id="JAGSOH010000029">
    <property type="protein sequence ID" value="MBR7827148.1"/>
    <property type="molecule type" value="Genomic_DNA"/>
</dbReference>
<comment type="caution">
    <text evidence="2">The sequence shown here is derived from an EMBL/GenBank/DDBJ whole genome shotgun (WGS) entry which is preliminary data.</text>
</comment>
<organism evidence="2 3">
    <name type="scientific">Actinospica acidithermotolerans</name>
    <dbReference type="NCBI Taxonomy" id="2828514"/>
    <lineage>
        <taxon>Bacteria</taxon>
        <taxon>Bacillati</taxon>
        <taxon>Actinomycetota</taxon>
        <taxon>Actinomycetes</taxon>
        <taxon>Catenulisporales</taxon>
        <taxon>Actinospicaceae</taxon>
        <taxon>Actinospica</taxon>
    </lineage>
</organism>
<keyword evidence="1" id="KW-0812">Transmembrane</keyword>
<evidence type="ECO:0000313" key="3">
    <source>
        <dbReference type="Proteomes" id="UP000676325"/>
    </source>
</evidence>
<name>A0A941EAZ4_9ACTN</name>
<protein>
    <submittedName>
        <fullName evidence="2">Uncharacterized protein</fullName>
    </submittedName>
</protein>
<proteinExistence type="predicted"/>
<keyword evidence="1" id="KW-1133">Transmembrane helix</keyword>
<reference evidence="2" key="1">
    <citation type="submission" date="2021-04" db="EMBL/GenBank/DDBJ databases">
        <title>Genome based classification of Actinospica acidithermotolerans sp. nov., an actinobacterium isolated from an Indonesian hot spring.</title>
        <authorList>
            <person name="Kusuma A.B."/>
            <person name="Putra K.E."/>
            <person name="Nafisah S."/>
            <person name="Loh J."/>
            <person name="Nouioui I."/>
            <person name="Goodfellow M."/>
        </authorList>
    </citation>
    <scope>NUCLEOTIDE SEQUENCE</scope>
    <source>
        <strain evidence="2">MGRD01-02</strain>
    </source>
</reference>
<gene>
    <name evidence="2" type="ORF">KDK95_12595</name>
</gene>
<dbReference type="InterPro" id="IPR046157">
    <property type="entry name" value="DUF6159"/>
</dbReference>
<feature type="transmembrane region" description="Helical" evidence="1">
    <location>
        <begin position="214"/>
        <end position="235"/>
    </location>
</feature>
<evidence type="ECO:0000313" key="2">
    <source>
        <dbReference type="EMBL" id="MBR7827148.1"/>
    </source>
</evidence>
<feature type="transmembrane region" description="Helical" evidence="1">
    <location>
        <begin position="21"/>
        <end position="44"/>
    </location>
</feature>
<sequence>MSTTSVMLKASFRVLREHRRLLVLPALSITAEAVVGASFAVPYIMTGHGSSADATHLTPATDVLLGLFSLIATTISLFFSAALFLAVADAMNGDEVRLKTALRGALRRLPTIFAWAIVSCTVSLVVRTIDKRVPLSSLVLSISWTCVSMLALPMMIFEGVGAVEGVRRSMAVFKSTWREQAIGTMRLGVYALLMFLPALLVFVAGLTTADGPDIVLSIAICALWLGLCSLIVSCLNGVYRVAVYRFATTGVAPEHFSALGLGKAFR</sequence>